<name>A0A0R0BBV7_9GAMM</name>
<dbReference type="EMBL" id="LDJH01000029">
    <property type="protein sequence ID" value="KRG54822.1"/>
    <property type="molecule type" value="Genomic_DNA"/>
</dbReference>
<proteinExistence type="predicted"/>
<evidence type="ECO:0000313" key="2">
    <source>
        <dbReference type="EMBL" id="KRG54822.1"/>
    </source>
</evidence>
<dbReference type="Pfam" id="PF22016">
    <property type="entry name" value="DUF6933"/>
    <property type="match status" value="1"/>
</dbReference>
<evidence type="ECO:0000259" key="1">
    <source>
        <dbReference type="Pfam" id="PF22016"/>
    </source>
</evidence>
<gene>
    <name evidence="2" type="ORF">ABB25_13080</name>
</gene>
<evidence type="ECO:0000313" key="3">
    <source>
        <dbReference type="Proteomes" id="UP000051254"/>
    </source>
</evidence>
<comment type="caution">
    <text evidence="2">The sequence shown here is derived from an EMBL/GenBank/DDBJ whole genome shotgun (WGS) entry which is preliminary data.</text>
</comment>
<accession>A0A0R0BBV7</accession>
<dbReference type="OrthoDB" id="6057901at2"/>
<keyword evidence="3" id="KW-1185">Reference proteome</keyword>
<dbReference type="PATRIC" id="fig|266128.3.peg.1670"/>
<dbReference type="RefSeq" id="WP_057667491.1">
    <property type="nucleotide sequence ID" value="NZ_LDJH01000029.1"/>
</dbReference>
<dbReference type="Proteomes" id="UP000051254">
    <property type="component" value="Unassembled WGS sequence"/>
</dbReference>
<reference evidence="2 3" key="1">
    <citation type="submission" date="2015-05" db="EMBL/GenBank/DDBJ databases">
        <title>Genome sequencing and analysis of members of genus Stenotrophomonas.</title>
        <authorList>
            <person name="Patil P.P."/>
            <person name="Midha S."/>
            <person name="Patil P.B."/>
        </authorList>
    </citation>
    <scope>NUCLEOTIDE SEQUENCE [LARGE SCALE GENOMIC DNA]</scope>
    <source>
        <strain evidence="2 3">DSM 17805</strain>
    </source>
</reference>
<sequence>MTVLRCTAKLLKRLKLPAKPPEPEPQANPLGEWYADIDFWNRKPYVVMLNAATGATLMLNGNAAGLRMLHERALLQFASICEHFDLRGPGVDAELHGFDAGFTFAATRDRSLLASMNQRKEMAWLRFEHDGYSLAEAALREWEGFFKHPALGRNTHHNMDWHMPLDLLRQRLMPAAQVIPFPSSPSTTPSSQA</sequence>
<feature type="domain" description="DUF6933" evidence="1">
    <location>
        <begin position="4"/>
        <end position="136"/>
    </location>
</feature>
<dbReference type="STRING" id="266128.ABB25_13080"/>
<protein>
    <recommendedName>
        <fullName evidence="1">DUF6933 domain-containing protein</fullName>
    </recommendedName>
</protein>
<dbReference type="AlphaFoldDB" id="A0A0R0BBV7"/>
<dbReference type="InterPro" id="IPR053864">
    <property type="entry name" value="DUF6933"/>
</dbReference>
<organism evidence="2 3">
    <name type="scientific">Stenotrophomonas koreensis</name>
    <dbReference type="NCBI Taxonomy" id="266128"/>
    <lineage>
        <taxon>Bacteria</taxon>
        <taxon>Pseudomonadati</taxon>
        <taxon>Pseudomonadota</taxon>
        <taxon>Gammaproteobacteria</taxon>
        <taxon>Lysobacterales</taxon>
        <taxon>Lysobacteraceae</taxon>
        <taxon>Stenotrophomonas</taxon>
    </lineage>
</organism>